<evidence type="ECO:0000256" key="4">
    <source>
        <dbReference type="ARBA" id="ARBA00023027"/>
    </source>
</evidence>
<dbReference type="InterPro" id="IPR023048">
    <property type="entry name" value="NADH:quinone_OxRdtase_FMN_depd"/>
</dbReference>
<dbReference type="EC" id="1.7.1.17" evidence="6"/>
<evidence type="ECO:0000259" key="7">
    <source>
        <dbReference type="Pfam" id="PF02525"/>
    </source>
</evidence>
<proteinExistence type="inferred from homology"/>
<dbReference type="Proteomes" id="UP001500171">
    <property type="component" value="Unassembled WGS sequence"/>
</dbReference>
<keyword evidence="2 6" id="KW-0288">FMN</keyword>
<evidence type="ECO:0000256" key="1">
    <source>
        <dbReference type="ARBA" id="ARBA00022630"/>
    </source>
</evidence>
<dbReference type="Gene3D" id="3.40.50.360">
    <property type="match status" value="1"/>
</dbReference>
<dbReference type="PANTHER" id="PTHR43741">
    <property type="entry name" value="FMN-DEPENDENT NADH-AZOREDUCTASE 1"/>
    <property type="match status" value="1"/>
</dbReference>
<evidence type="ECO:0000313" key="8">
    <source>
        <dbReference type="EMBL" id="GAA5103780.1"/>
    </source>
</evidence>
<comment type="subunit">
    <text evidence="6">Homodimer.</text>
</comment>
<comment type="function">
    <text evidence="6">Quinone reductase that provides resistance to thiol-specific stress caused by electrophilic quinones.</text>
</comment>
<dbReference type="InterPro" id="IPR050104">
    <property type="entry name" value="FMN-dep_NADH:Q_OxRdtase_AzoR1"/>
</dbReference>
<comment type="caution">
    <text evidence="8">The sequence shown here is derived from an EMBL/GenBank/DDBJ whole genome shotgun (WGS) entry which is preliminary data.</text>
</comment>
<keyword evidence="4 6" id="KW-0520">NAD</keyword>
<evidence type="ECO:0000256" key="2">
    <source>
        <dbReference type="ARBA" id="ARBA00022643"/>
    </source>
</evidence>
<comment type="catalytic activity">
    <reaction evidence="5">
        <text>N,N-dimethyl-1,4-phenylenediamine + anthranilate + 2 NAD(+) = 2-(4-dimethylaminophenyl)diazenylbenzoate + 2 NADH + 2 H(+)</text>
        <dbReference type="Rhea" id="RHEA:55872"/>
        <dbReference type="ChEBI" id="CHEBI:15378"/>
        <dbReference type="ChEBI" id="CHEBI:15783"/>
        <dbReference type="ChEBI" id="CHEBI:16567"/>
        <dbReference type="ChEBI" id="CHEBI:57540"/>
        <dbReference type="ChEBI" id="CHEBI:57945"/>
        <dbReference type="ChEBI" id="CHEBI:71579"/>
        <dbReference type="EC" id="1.7.1.17"/>
    </reaction>
    <physiologicalReaction direction="right-to-left" evidence="5">
        <dbReference type="Rhea" id="RHEA:55874"/>
    </physiologicalReaction>
</comment>
<evidence type="ECO:0000256" key="5">
    <source>
        <dbReference type="ARBA" id="ARBA00048542"/>
    </source>
</evidence>
<reference evidence="9" key="1">
    <citation type="journal article" date="2019" name="Int. J. Syst. Evol. Microbiol.">
        <title>The Global Catalogue of Microorganisms (GCM) 10K type strain sequencing project: providing services to taxonomists for standard genome sequencing and annotation.</title>
        <authorList>
            <consortium name="The Broad Institute Genomics Platform"/>
            <consortium name="The Broad Institute Genome Sequencing Center for Infectious Disease"/>
            <person name="Wu L."/>
            <person name="Ma J."/>
        </authorList>
    </citation>
    <scope>NUCLEOTIDE SEQUENCE [LARGE SCALE GENOMIC DNA]</scope>
    <source>
        <strain evidence="9">JCM 18050</strain>
    </source>
</reference>
<comment type="similarity">
    <text evidence="6">Belongs to the azoreductase type 1 family.</text>
</comment>
<organism evidence="8 9">
    <name type="scientific">Orbus sasakiae</name>
    <dbReference type="NCBI Taxonomy" id="1078475"/>
    <lineage>
        <taxon>Bacteria</taxon>
        <taxon>Pseudomonadati</taxon>
        <taxon>Pseudomonadota</taxon>
        <taxon>Gammaproteobacteria</taxon>
        <taxon>Orbales</taxon>
        <taxon>Orbaceae</taxon>
        <taxon>Orbus</taxon>
    </lineage>
</organism>
<feature type="domain" description="Flavodoxin-like fold" evidence="7">
    <location>
        <begin position="29"/>
        <end position="223"/>
    </location>
</feature>
<dbReference type="HAMAP" id="MF_01216">
    <property type="entry name" value="Azoreductase_type1"/>
    <property type="match status" value="1"/>
</dbReference>
<dbReference type="SUPFAM" id="SSF52218">
    <property type="entry name" value="Flavoproteins"/>
    <property type="match status" value="1"/>
</dbReference>
<comment type="cofactor">
    <cofactor evidence="6">
        <name>FMN</name>
        <dbReference type="ChEBI" id="CHEBI:58210"/>
    </cofactor>
    <text evidence="6">Binds 1 FMN per subunit.</text>
</comment>
<keyword evidence="1 6" id="KW-0285">Flavoprotein</keyword>
<keyword evidence="3 6" id="KW-0560">Oxidoreductase</keyword>
<feature type="binding site" evidence="6">
    <location>
        <begin position="121"/>
        <end position="124"/>
    </location>
    <ligand>
        <name>FMN</name>
        <dbReference type="ChEBI" id="CHEBI:58210"/>
    </ligand>
</feature>
<keyword evidence="9" id="KW-1185">Reference proteome</keyword>
<dbReference type="PANTHER" id="PTHR43741:SF2">
    <property type="entry name" value="FMN-DEPENDENT NADH:QUINONE OXIDOREDUCTASE"/>
    <property type="match status" value="1"/>
</dbReference>
<dbReference type="EMBL" id="BAABHY010000001">
    <property type="protein sequence ID" value="GAA5103780.1"/>
    <property type="molecule type" value="Genomic_DNA"/>
</dbReference>
<evidence type="ECO:0000256" key="3">
    <source>
        <dbReference type="ARBA" id="ARBA00023002"/>
    </source>
</evidence>
<sequence length="228" mass="25521">MGNYITHYVVCNLGILKPLYINKSLSNVKILVIKSSINGHQSQTNTLIEYYLNQRKLQGYKDSVIEHDVESVPLPVLTHQRFHALRGAQTDDAELLSTIQLSDQLIAELKRTDILVLGAPMYNLNVPTQLKNWFDMVVRAKHTFFYTDSYPQGLVNNVKALIVSARGGIHQGQPTDAITPYLTAALGLMGINDVHFVYAEGLDMKPEGYLAGVAKAQQQLKDYLHIDI</sequence>
<dbReference type="Pfam" id="PF02525">
    <property type="entry name" value="Flavodoxin_2"/>
    <property type="match status" value="1"/>
</dbReference>
<evidence type="ECO:0000313" key="9">
    <source>
        <dbReference type="Proteomes" id="UP001500171"/>
    </source>
</evidence>
<gene>
    <name evidence="6" type="primary">azoR</name>
    <name evidence="8" type="ORF">GCM10023211_00540</name>
</gene>
<protein>
    <recommendedName>
        <fullName evidence="6">FMN dependent NADH:quinone oxidoreductase</fullName>
        <ecNumber evidence="6">1.6.5.-</ecNumber>
    </recommendedName>
    <alternativeName>
        <fullName evidence="6">Azo-dye reductase</fullName>
    </alternativeName>
    <alternativeName>
        <fullName evidence="6">FMN-dependent NADH-azo compound oxidoreductase</fullName>
    </alternativeName>
    <alternativeName>
        <fullName evidence="6">FMN-dependent NADH-azoreductase</fullName>
        <ecNumber evidence="6">1.7.1.17</ecNumber>
    </alternativeName>
</protein>
<comment type="catalytic activity">
    <reaction evidence="6">
        <text>2 a quinone + NADH + H(+) = 2 a 1,4-benzosemiquinone + NAD(+)</text>
        <dbReference type="Rhea" id="RHEA:65952"/>
        <dbReference type="ChEBI" id="CHEBI:15378"/>
        <dbReference type="ChEBI" id="CHEBI:57540"/>
        <dbReference type="ChEBI" id="CHEBI:57945"/>
        <dbReference type="ChEBI" id="CHEBI:132124"/>
        <dbReference type="ChEBI" id="CHEBI:134225"/>
    </reaction>
</comment>
<evidence type="ECO:0000256" key="6">
    <source>
        <dbReference type="HAMAP-Rule" id="MF_01216"/>
    </source>
</evidence>
<dbReference type="EC" id="1.6.5.-" evidence="6"/>
<comment type="caution">
    <text evidence="6">Lacks conserved residue(s) required for the propagation of feature annotation.</text>
</comment>
<name>A0ABP9N1H8_9GAMM</name>
<accession>A0ABP9N1H8</accession>
<feature type="binding site" evidence="6">
    <location>
        <position position="36"/>
    </location>
    <ligand>
        <name>FMN</name>
        <dbReference type="ChEBI" id="CHEBI:58210"/>
    </ligand>
</feature>
<dbReference type="InterPro" id="IPR003680">
    <property type="entry name" value="Flavodoxin_fold"/>
</dbReference>
<dbReference type="InterPro" id="IPR029039">
    <property type="entry name" value="Flavoprotein-like_sf"/>
</dbReference>
<comment type="function">
    <text evidence="6">Also exhibits azoreductase activity. Catalyzes the reductive cleavage of the azo bond in aromatic azo compounds to the corresponding amines.</text>
</comment>